<gene>
    <name evidence="2" type="ORF">SEA_CUKE_86</name>
</gene>
<dbReference type="SMART" id="SM00481">
    <property type="entry name" value="POLIIIAc"/>
    <property type="match status" value="1"/>
</dbReference>
<keyword evidence="3" id="KW-1185">Reference proteome</keyword>
<dbReference type="InterPro" id="IPR016195">
    <property type="entry name" value="Pol/histidinol_Pase-like"/>
</dbReference>
<proteinExistence type="predicted"/>
<dbReference type="Gene3D" id="3.20.20.140">
    <property type="entry name" value="Metal-dependent hydrolases"/>
    <property type="match status" value="1"/>
</dbReference>
<dbReference type="GO" id="GO:0006260">
    <property type="term" value="P:DNA replication"/>
    <property type="evidence" value="ECO:0007669"/>
    <property type="project" value="InterPro"/>
</dbReference>
<dbReference type="InterPro" id="IPR004805">
    <property type="entry name" value="DnaE2/DnaE/PolC"/>
</dbReference>
<dbReference type="Pfam" id="PF02811">
    <property type="entry name" value="PHP"/>
    <property type="match status" value="1"/>
</dbReference>
<reference evidence="3" key="1">
    <citation type="submission" date="2018-01" db="EMBL/GenBank/DDBJ databases">
        <authorList>
            <person name="Gaut B.S."/>
            <person name="Morton B.R."/>
            <person name="Clegg M.T."/>
            <person name="Duvall M.R."/>
        </authorList>
    </citation>
    <scope>NUCLEOTIDE SEQUENCE [LARGE SCALE GENOMIC DNA]</scope>
</reference>
<dbReference type="EMBL" id="MG757156">
    <property type="protein sequence ID" value="AVD99702.1"/>
    <property type="molecule type" value="Genomic_DNA"/>
</dbReference>
<name>A0A2L1IX18_9CAUD</name>
<dbReference type="SUPFAM" id="SSF89550">
    <property type="entry name" value="PHP domain-like"/>
    <property type="match status" value="1"/>
</dbReference>
<sequence length="601" mass="67491">MDSKKPMRYVDLHAHTTFSYGDGYAPVAEHVKRLAALGRSHACTSEHGNVSSWVQLEKEAEKHGLTPLFAIEIYIAPPDERRKNHMILLAMNEVGLQNINRIVTQSWKQFYQFPTVHWKDLVKWNEGIIALSGCADSQLSCILLGGKSFGEKRLECRDGDMERAIRGVQRFADVFGDRYFLEVQRFPRLDRTCALNPLLAQISRETGVSLAATSDSHYPYPDQNAMQRILHASHRGGTVESADASWEYDILLTYPESDLEIYKDLKGTGLTGAEAKTAIENTQAIANRCDVRLPKAKLPKFMIDGKIPERSAESLLREAITLGYNYRLKFNKHMQEHKADYKKRIKHEYEVICATEGFADYFLMVADIITWAKGQGIAVGPGRGSSAGSLVCYLLAITEIDSLQFPMLFERFLDPTRTDPPDIDIDFEDDRRDEVFEYAAAKYGASHVANIGTFTRYRGKNSLDDIARVYRIPSWKVDAVKAKLIERAEGHPRFFKTLEDTFDSFADIRELVNETPELAYAARLEGNIRGFGVHAAGMVISSVPLDDVSATYQREIGGRLGSAIAFDKKDAAYLGLLKIDALSLQTMGMISKVCELTRQAS</sequence>
<feature type="domain" description="Polymerase/histidinol phosphatase N-terminal" evidence="1">
    <location>
        <begin position="10"/>
        <end position="77"/>
    </location>
</feature>
<dbReference type="InterPro" id="IPR003141">
    <property type="entry name" value="Pol/His_phosphatase_N"/>
</dbReference>
<evidence type="ECO:0000313" key="2">
    <source>
        <dbReference type="EMBL" id="AVD99702.1"/>
    </source>
</evidence>
<dbReference type="Proteomes" id="UP000240246">
    <property type="component" value="Segment"/>
</dbReference>
<organism evidence="2 3">
    <name type="scientific">Mycobacterium phage Cuke</name>
    <dbReference type="NCBI Taxonomy" id="2079417"/>
    <lineage>
        <taxon>Viruses</taxon>
        <taxon>Duplodnaviria</taxon>
        <taxon>Heunggongvirae</taxon>
        <taxon>Uroviricota</taxon>
        <taxon>Caudoviricetes</taxon>
        <taxon>Cukevirus</taxon>
        <taxon>Cukevirus cuke</taxon>
    </lineage>
</organism>
<dbReference type="GO" id="GO:0008408">
    <property type="term" value="F:3'-5' exonuclease activity"/>
    <property type="evidence" value="ECO:0007669"/>
    <property type="project" value="InterPro"/>
</dbReference>
<dbReference type="PANTHER" id="PTHR32294">
    <property type="entry name" value="DNA POLYMERASE III SUBUNIT ALPHA"/>
    <property type="match status" value="1"/>
</dbReference>
<dbReference type="Pfam" id="PF07733">
    <property type="entry name" value="DNA_pol3_alpha"/>
    <property type="match status" value="1"/>
</dbReference>
<dbReference type="InterPro" id="IPR011708">
    <property type="entry name" value="DNA_pol3_alpha_NTPase_dom"/>
</dbReference>
<dbReference type="InterPro" id="IPR004013">
    <property type="entry name" value="PHP_dom"/>
</dbReference>
<evidence type="ECO:0000259" key="1">
    <source>
        <dbReference type="SMART" id="SM00481"/>
    </source>
</evidence>
<evidence type="ECO:0000313" key="3">
    <source>
        <dbReference type="Proteomes" id="UP000240246"/>
    </source>
</evidence>
<protein>
    <submittedName>
        <fullName evidence="2">DNA polymerase III alpha subunit</fullName>
    </submittedName>
</protein>
<accession>A0A2L1IX18</accession>